<reference key="2">
    <citation type="submission" date="2011-04" db="EMBL/GenBank/DDBJ databases">
        <title>Complete sequence of chromosome of Haliscomenobacter hydrossis DSM 1100.</title>
        <authorList>
            <consortium name="US DOE Joint Genome Institute (JGI-PGF)"/>
            <person name="Lucas S."/>
            <person name="Han J."/>
            <person name="Lapidus A."/>
            <person name="Bruce D."/>
            <person name="Goodwin L."/>
            <person name="Pitluck S."/>
            <person name="Peters L."/>
            <person name="Kyrpides N."/>
            <person name="Mavromatis K."/>
            <person name="Ivanova N."/>
            <person name="Ovchinnikova G."/>
            <person name="Pagani I."/>
            <person name="Daligault H."/>
            <person name="Detter J.C."/>
            <person name="Han C."/>
            <person name="Land M."/>
            <person name="Hauser L."/>
            <person name="Markowitz V."/>
            <person name="Cheng J.-F."/>
            <person name="Hugenholtz P."/>
            <person name="Woyke T."/>
            <person name="Wu D."/>
            <person name="Verbarg S."/>
            <person name="Frueling A."/>
            <person name="Brambilla E."/>
            <person name="Klenk H.-P."/>
            <person name="Eisen J.A."/>
        </authorList>
    </citation>
    <scope>NUCLEOTIDE SEQUENCE</scope>
    <source>
        <strain>DSM 1100</strain>
    </source>
</reference>
<sequence length="65" mass="7454">MLFAWVLVDSWVLQNPSDRPSRSKSTKNVALLLVQVVRDLYQYPCVYRGMRKALAKITDDLPSTV</sequence>
<protein>
    <submittedName>
        <fullName evidence="1">Uncharacterized protein</fullName>
    </submittedName>
</protein>
<dbReference type="EMBL" id="CP002691">
    <property type="protein sequence ID" value="AEE50145.1"/>
    <property type="molecule type" value="Genomic_DNA"/>
</dbReference>
<dbReference type="Proteomes" id="UP000008461">
    <property type="component" value="Chromosome"/>
</dbReference>
<dbReference type="AlphaFoldDB" id="F4KU48"/>
<organism evidence="1 2">
    <name type="scientific">Haliscomenobacter hydrossis (strain ATCC 27775 / DSM 1100 / LMG 10767 / O)</name>
    <dbReference type="NCBI Taxonomy" id="760192"/>
    <lineage>
        <taxon>Bacteria</taxon>
        <taxon>Pseudomonadati</taxon>
        <taxon>Bacteroidota</taxon>
        <taxon>Saprospiria</taxon>
        <taxon>Saprospirales</taxon>
        <taxon>Haliscomenobacteraceae</taxon>
        <taxon>Haliscomenobacter</taxon>
    </lineage>
</organism>
<evidence type="ECO:0000313" key="2">
    <source>
        <dbReference type="Proteomes" id="UP000008461"/>
    </source>
</evidence>
<dbReference type="KEGG" id="hhy:Halhy_2266"/>
<keyword evidence="2" id="KW-1185">Reference proteome</keyword>
<proteinExistence type="predicted"/>
<accession>F4KU48</accession>
<name>F4KU48_HALH1</name>
<dbReference type="HOGENOM" id="CLU_2843765_0_0_10"/>
<gene>
    <name evidence="1" type="ordered locus">Halhy_2266</name>
</gene>
<evidence type="ECO:0000313" key="1">
    <source>
        <dbReference type="EMBL" id="AEE50145.1"/>
    </source>
</evidence>
<reference evidence="1 2" key="1">
    <citation type="journal article" date="2011" name="Stand. Genomic Sci.">
        <title>Complete genome sequence of Haliscomenobacter hydrossis type strain (O).</title>
        <authorList>
            <consortium name="US DOE Joint Genome Institute (JGI-PGF)"/>
            <person name="Daligault H."/>
            <person name="Lapidus A."/>
            <person name="Zeytun A."/>
            <person name="Nolan M."/>
            <person name="Lucas S."/>
            <person name="Del Rio T.G."/>
            <person name="Tice H."/>
            <person name="Cheng J.F."/>
            <person name="Tapia R."/>
            <person name="Han C."/>
            <person name="Goodwin L."/>
            <person name="Pitluck S."/>
            <person name="Liolios K."/>
            <person name="Pagani I."/>
            <person name="Ivanova N."/>
            <person name="Huntemann M."/>
            <person name="Mavromatis K."/>
            <person name="Mikhailova N."/>
            <person name="Pati A."/>
            <person name="Chen A."/>
            <person name="Palaniappan K."/>
            <person name="Land M."/>
            <person name="Hauser L."/>
            <person name="Brambilla E.M."/>
            <person name="Rohde M."/>
            <person name="Verbarg S."/>
            <person name="Goker M."/>
            <person name="Bristow J."/>
            <person name="Eisen J.A."/>
            <person name="Markowitz V."/>
            <person name="Hugenholtz P."/>
            <person name="Kyrpides N.C."/>
            <person name="Klenk H.P."/>
            <person name="Woyke T."/>
        </authorList>
    </citation>
    <scope>NUCLEOTIDE SEQUENCE [LARGE SCALE GENOMIC DNA]</scope>
    <source>
        <strain evidence="2">ATCC 27775 / DSM 1100 / LMG 10767 / O</strain>
    </source>
</reference>